<dbReference type="Gene3D" id="3.30.470.20">
    <property type="entry name" value="ATP-grasp fold, B domain"/>
    <property type="match status" value="1"/>
</dbReference>
<evidence type="ECO:0000256" key="3">
    <source>
        <dbReference type="PROSITE-ProRule" id="PRU00409"/>
    </source>
</evidence>
<dbReference type="InterPro" id="IPR011761">
    <property type="entry name" value="ATP-grasp"/>
</dbReference>
<protein>
    <recommendedName>
        <fullName evidence="5">ATP-grasp domain-containing protein</fullName>
    </recommendedName>
</protein>
<dbReference type="SUPFAM" id="SSF53335">
    <property type="entry name" value="S-adenosyl-L-methionine-dependent methyltransferases"/>
    <property type="match status" value="1"/>
</dbReference>
<evidence type="ECO:0000313" key="6">
    <source>
        <dbReference type="EMBL" id="KAL2911588.1"/>
    </source>
</evidence>
<dbReference type="PANTHER" id="PTHR23132">
    <property type="entry name" value="D-ALANINE--D-ALANINE LIGASE"/>
    <property type="match status" value="1"/>
</dbReference>
<keyword evidence="7" id="KW-1185">Reference proteome</keyword>
<dbReference type="Gene3D" id="2.20.25.110">
    <property type="entry name" value="S-adenosyl-L-methionine-dependent methyltransferases"/>
    <property type="match status" value="1"/>
</dbReference>
<dbReference type="EMBL" id="JADGIZ020000097">
    <property type="protein sequence ID" value="KAL2911588.1"/>
    <property type="molecule type" value="Genomic_DNA"/>
</dbReference>
<sequence length="790" mass="86948">MSTTPFSATRPKDKDQLPPPQWRGDIDDLMRSSISLVQAATPLMDKARAKEPPVCYGRVKDLEAMVPAQWWKYVFADAMYLKTDGDVVEDPDVTQGEIALLEAVPEIKNLILRGSGAGANDDGSIEESPARILDLCCGQGRHSLHLVKEYPHLYVHGHDQSSYLISLAQERASFQSVTTQTFFTVGDCRQIPYPDATFDLVLLLGNSFGFFSDEDSDRAVLAEVARVLMPGGRLVLDLTDGEYMRNNFSERGWEWADDTTFVCRERQLSADRLRLISREIITVASKGVVRDQFYQERLYSRAELHGLMIEAGLLPDDQPSASANDGIITIGYDLSKRKEDLGMMEQRMMLMAVKPEAAKAGDQQDAPLACQAGLASPASVTASMDQPKQRQRSADPAAAAVGAAAHLIPTVDELVSQIGDSLVVTKDSPPPPFSSITVLLGDTSLGCVGKLNNTWNKEDFETRDKLLAALRDMGYGSDKIKVVDKHRGLAQQIAEGTSFVFNLCDEGFLNDALKEMHVPALLEIAGIPYSGAGPTCLALCYDKGLVNSTAGALGVPTPREMTYLGDTATPIVSDLERLDQLIQERIAYPAFIKPVKGDNSLGITGRSIVHDRAELCKYMDELAGLGIRDVLVQEYLSGTEYGVGMVGNPETGFHFFPILEVDYSKIVAKNLAPILGYESKWDPSSPYWTDIGYRRATMSPEAEKALKKICVVLWERFGCRDYARFDFRCDVGRGDGLDGLGGTIKLLEVNPNPGWCWDGKLAYMAKIEGIDYKGMLRMILQAAWDRTMRA</sequence>
<reference evidence="6 7" key="1">
    <citation type="submission" date="2023-09" db="EMBL/GenBank/DDBJ databases">
        <title>Pangenome analysis of Batrachochytrium dendrobatidis and related Chytrids.</title>
        <authorList>
            <person name="Yacoub M.N."/>
            <person name="Stajich J.E."/>
            <person name="James T.Y."/>
        </authorList>
    </citation>
    <scope>NUCLEOTIDE SEQUENCE [LARGE SCALE GENOMIC DNA]</scope>
    <source>
        <strain evidence="6 7">JEL0888</strain>
    </source>
</reference>
<proteinExistence type="inferred from homology"/>
<comment type="similarity">
    <text evidence="1">Belongs to the D-alanine--D-alanine ligase family.</text>
</comment>
<accession>A0ABR4MWG4</accession>
<dbReference type="Proteomes" id="UP001527925">
    <property type="component" value="Unassembled WGS sequence"/>
</dbReference>
<dbReference type="Gene3D" id="3.30.1490.20">
    <property type="entry name" value="ATP-grasp fold, A domain"/>
    <property type="match status" value="1"/>
</dbReference>
<dbReference type="PANTHER" id="PTHR23132:SF23">
    <property type="entry name" value="D-ALANINE--D-ALANINE LIGASE B"/>
    <property type="match status" value="1"/>
</dbReference>
<dbReference type="Pfam" id="PF07478">
    <property type="entry name" value="Dala_Dala_lig_C"/>
    <property type="match status" value="1"/>
</dbReference>
<keyword evidence="2" id="KW-0436">Ligase</keyword>
<name>A0ABR4MWG4_9FUNG</name>
<dbReference type="InterPro" id="IPR041698">
    <property type="entry name" value="Methyltransf_25"/>
</dbReference>
<dbReference type="CDD" id="cd02440">
    <property type="entry name" value="AdoMet_MTases"/>
    <property type="match status" value="1"/>
</dbReference>
<feature type="region of interest" description="Disordered" evidence="4">
    <location>
        <begin position="1"/>
        <end position="21"/>
    </location>
</feature>
<dbReference type="InterPro" id="IPR013815">
    <property type="entry name" value="ATP_grasp_subdomain_1"/>
</dbReference>
<dbReference type="Gene3D" id="3.40.50.150">
    <property type="entry name" value="Vaccinia Virus protein VP39"/>
    <property type="match status" value="1"/>
</dbReference>
<dbReference type="SUPFAM" id="SSF56059">
    <property type="entry name" value="Glutathione synthetase ATP-binding domain-like"/>
    <property type="match status" value="1"/>
</dbReference>
<gene>
    <name evidence="6" type="ORF">HK105_208927</name>
</gene>
<evidence type="ECO:0000256" key="4">
    <source>
        <dbReference type="SAM" id="MobiDB-lite"/>
    </source>
</evidence>
<organism evidence="6 7">
    <name type="scientific">Polyrhizophydium stewartii</name>
    <dbReference type="NCBI Taxonomy" id="2732419"/>
    <lineage>
        <taxon>Eukaryota</taxon>
        <taxon>Fungi</taxon>
        <taxon>Fungi incertae sedis</taxon>
        <taxon>Chytridiomycota</taxon>
        <taxon>Chytridiomycota incertae sedis</taxon>
        <taxon>Chytridiomycetes</taxon>
        <taxon>Rhizophydiales</taxon>
        <taxon>Rhizophydiales incertae sedis</taxon>
        <taxon>Polyrhizophydium</taxon>
    </lineage>
</organism>
<evidence type="ECO:0000256" key="1">
    <source>
        <dbReference type="ARBA" id="ARBA00010871"/>
    </source>
</evidence>
<dbReference type="InterPro" id="IPR029063">
    <property type="entry name" value="SAM-dependent_MTases_sf"/>
</dbReference>
<keyword evidence="3" id="KW-0547">Nucleotide-binding</keyword>
<dbReference type="InterPro" id="IPR011095">
    <property type="entry name" value="Dala_Dala_lig_C"/>
</dbReference>
<dbReference type="PROSITE" id="PS50975">
    <property type="entry name" value="ATP_GRASP"/>
    <property type="match status" value="1"/>
</dbReference>
<evidence type="ECO:0000259" key="5">
    <source>
        <dbReference type="PROSITE" id="PS50975"/>
    </source>
</evidence>
<dbReference type="Pfam" id="PF13649">
    <property type="entry name" value="Methyltransf_25"/>
    <property type="match status" value="1"/>
</dbReference>
<evidence type="ECO:0000256" key="2">
    <source>
        <dbReference type="ARBA" id="ARBA00022598"/>
    </source>
</evidence>
<comment type="caution">
    <text evidence="6">The sequence shown here is derived from an EMBL/GenBank/DDBJ whole genome shotgun (WGS) entry which is preliminary data.</text>
</comment>
<evidence type="ECO:0000313" key="7">
    <source>
        <dbReference type="Proteomes" id="UP001527925"/>
    </source>
</evidence>
<keyword evidence="3" id="KW-0067">ATP-binding</keyword>
<feature type="domain" description="ATP-grasp" evidence="5">
    <location>
        <begin position="547"/>
        <end position="781"/>
    </location>
</feature>